<dbReference type="AlphaFoldDB" id="A0A3G3K1Y6"/>
<accession>A0A3G3K1Y6</accession>
<dbReference type="Proteomes" id="UP000269097">
    <property type="component" value="Chromosome"/>
</dbReference>
<organism evidence="1 2">
    <name type="scientific">Cohnella candidum</name>
    <dbReference type="NCBI Taxonomy" id="2674991"/>
    <lineage>
        <taxon>Bacteria</taxon>
        <taxon>Bacillati</taxon>
        <taxon>Bacillota</taxon>
        <taxon>Bacilli</taxon>
        <taxon>Bacillales</taxon>
        <taxon>Paenibacillaceae</taxon>
        <taxon>Cohnella</taxon>
    </lineage>
</organism>
<proteinExistence type="predicted"/>
<name>A0A3G3K1Y6_9BACL</name>
<dbReference type="EMBL" id="CP033433">
    <property type="protein sequence ID" value="AYQ74478.1"/>
    <property type="molecule type" value="Genomic_DNA"/>
</dbReference>
<gene>
    <name evidence="1" type="ORF">EAV92_19015</name>
</gene>
<protein>
    <submittedName>
        <fullName evidence="1">Uncharacterized protein</fullName>
    </submittedName>
</protein>
<keyword evidence="2" id="KW-1185">Reference proteome</keyword>
<reference evidence="1 2" key="1">
    <citation type="submission" date="2018-10" db="EMBL/GenBank/DDBJ databases">
        <title>Genome Sequence of Cohnella sp.</title>
        <authorList>
            <person name="Srinivasan S."/>
            <person name="Kim M.K."/>
        </authorList>
    </citation>
    <scope>NUCLEOTIDE SEQUENCE [LARGE SCALE GENOMIC DNA]</scope>
    <source>
        <strain evidence="1 2">18JY8-7</strain>
    </source>
</reference>
<evidence type="ECO:0000313" key="1">
    <source>
        <dbReference type="EMBL" id="AYQ74478.1"/>
    </source>
</evidence>
<sequence>MVEVNDTEFQGDNRKRLRVFSIPVGAGIANSVLDDTGLFTCVGGVDVWNAAMWIPKADVTWLSCDCTDFSVLGLSGQDIVGGLAPHYA</sequence>
<dbReference type="KEGG" id="coh:EAV92_19015"/>
<evidence type="ECO:0000313" key="2">
    <source>
        <dbReference type="Proteomes" id="UP000269097"/>
    </source>
</evidence>